<organism evidence="3 4">
    <name type="scientific">Clostridium colicanis DSM 13634</name>
    <dbReference type="NCBI Taxonomy" id="1121305"/>
    <lineage>
        <taxon>Bacteria</taxon>
        <taxon>Bacillati</taxon>
        <taxon>Bacillota</taxon>
        <taxon>Clostridia</taxon>
        <taxon>Eubacteriales</taxon>
        <taxon>Clostridiaceae</taxon>
        <taxon>Clostridium</taxon>
    </lineage>
</organism>
<evidence type="ECO:0000313" key="3">
    <source>
        <dbReference type="EMBL" id="KYH28634.1"/>
    </source>
</evidence>
<dbReference type="EMBL" id="LTBB01000008">
    <property type="protein sequence ID" value="KYH28634.1"/>
    <property type="molecule type" value="Genomic_DNA"/>
</dbReference>
<keyword evidence="2" id="KW-1133">Transmembrane helix</keyword>
<keyword evidence="2" id="KW-0472">Membrane</keyword>
<dbReference type="InterPro" id="IPR007060">
    <property type="entry name" value="FtsL/DivIC"/>
</dbReference>
<keyword evidence="4" id="KW-1185">Reference proteome</keyword>
<evidence type="ECO:0000256" key="2">
    <source>
        <dbReference type="SAM" id="Phobius"/>
    </source>
</evidence>
<keyword evidence="3" id="KW-0131">Cell cycle</keyword>
<feature type="coiled-coil region" evidence="1">
    <location>
        <begin position="23"/>
        <end position="57"/>
    </location>
</feature>
<dbReference type="RefSeq" id="WP_061858489.1">
    <property type="nucleotide sequence ID" value="NZ_LTBB01000008.1"/>
</dbReference>
<feature type="transmembrane region" description="Helical" evidence="2">
    <location>
        <begin position="7"/>
        <end position="24"/>
    </location>
</feature>
<evidence type="ECO:0000313" key="4">
    <source>
        <dbReference type="Proteomes" id="UP000075374"/>
    </source>
</evidence>
<comment type="caution">
    <text evidence="3">The sequence shown here is derived from an EMBL/GenBank/DDBJ whole genome shotgun (WGS) entry which is preliminary data.</text>
</comment>
<keyword evidence="3" id="KW-0132">Cell division</keyword>
<gene>
    <name evidence="3" type="primary">ftsL_2</name>
    <name evidence="3" type="ORF">CLCOL_16460</name>
</gene>
<accession>A0A151ALY5</accession>
<keyword evidence="1" id="KW-0175">Coiled coil</keyword>
<proteinExistence type="predicted"/>
<reference evidence="3 4" key="1">
    <citation type="submission" date="2016-02" db="EMBL/GenBank/DDBJ databases">
        <title>Genome sequence of Clostridium colicanis DSM 13634.</title>
        <authorList>
            <person name="Poehlein A."/>
            <person name="Daniel R."/>
        </authorList>
    </citation>
    <scope>NUCLEOTIDE SEQUENCE [LARGE SCALE GENOMIC DNA]</scope>
    <source>
        <strain evidence="3 4">DSM 13634</strain>
    </source>
</reference>
<dbReference type="Pfam" id="PF04977">
    <property type="entry name" value="DivIC"/>
    <property type="match status" value="1"/>
</dbReference>
<evidence type="ECO:0000256" key="1">
    <source>
        <dbReference type="SAM" id="Coils"/>
    </source>
</evidence>
<dbReference type="AlphaFoldDB" id="A0A151ALY5"/>
<dbReference type="GO" id="GO:0051301">
    <property type="term" value="P:cell division"/>
    <property type="evidence" value="ECO:0007669"/>
    <property type="project" value="UniProtKB-KW"/>
</dbReference>
<dbReference type="STRING" id="1121305.CLCOL_16460"/>
<dbReference type="PATRIC" id="fig|1121305.3.peg.1645"/>
<sequence>MERKSKIKKISIALVLGYVCYILVNQQITIRNKKAQLESYKVELDKAMKEHERLVDETKISKTYRYVERLAREKLGFIKQGENAVIQKND</sequence>
<dbReference type="Proteomes" id="UP000075374">
    <property type="component" value="Unassembled WGS sequence"/>
</dbReference>
<name>A0A151ALY5_9CLOT</name>
<keyword evidence="2" id="KW-0812">Transmembrane</keyword>
<protein>
    <submittedName>
        <fullName evidence="3">Cell division protein FtsL</fullName>
    </submittedName>
</protein>